<dbReference type="Proteomes" id="UP000001307">
    <property type="component" value="Unassembled WGS sequence"/>
</dbReference>
<evidence type="ECO:0000313" key="3">
    <source>
        <dbReference type="EMBL" id="CBY16234.1"/>
    </source>
</evidence>
<keyword evidence="2" id="KW-1133">Transmembrane helix</keyword>
<keyword evidence="2" id="KW-0472">Membrane</keyword>
<keyword evidence="2" id="KW-0812">Transmembrane</keyword>
<keyword evidence="4" id="KW-1185">Reference proteome</keyword>
<dbReference type="AlphaFoldDB" id="E4Y307"/>
<name>E4Y307_OIKDI</name>
<evidence type="ECO:0000256" key="1">
    <source>
        <dbReference type="SAM" id="MobiDB-lite"/>
    </source>
</evidence>
<proteinExistence type="predicted"/>
<sequence>MAEDKAKYNFAFFMILFVFGTTGVYYIFTTVKSKFFPQSKDEQSYKLLPKNDADIKQSASSEDKEEWNNDDW</sequence>
<evidence type="ECO:0000313" key="4">
    <source>
        <dbReference type="Proteomes" id="UP000001307"/>
    </source>
</evidence>
<feature type="region of interest" description="Disordered" evidence="1">
    <location>
        <begin position="51"/>
        <end position="72"/>
    </location>
</feature>
<dbReference type="InParanoid" id="E4Y307"/>
<accession>E4Y307</accession>
<feature type="compositionally biased region" description="Acidic residues" evidence="1">
    <location>
        <begin position="63"/>
        <end position="72"/>
    </location>
</feature>
<organism evidence="3">
    <name type="scientific">Oikopleura dioica</name>
    <name type="common">Tunicate</name>
    <dbReference type="NCBI Taxonomy" id="34765"/>
    <lineage>
        <taxon>Eukaryota</taxon>
        <taxon>Metazoa</taxon>
        <taxon>Chordata</taxon>
        <taxon>Tunicata</taxon>
        <taxon>Appendicularia</taxon>
        <taxon>Copelata</taxon>
        <taxon>Oikopleuridae</taxon>
        <taxon>Oikopleura</taxon>
    </lineage>
</organism>
<dbReference type="OrthoDB" id="10621738at2759"/>
<reference evidence="3" key="1">
    <citation type="journal article" date="2010" name="Science">
        <title>Plasticity of animal genome architecture unmasked by rapid evolution of a pelagic tunicate.</title>
        <authorList>
            <person name="Denoeud F."/>
            <person name="Henriet S."/>
            <person name="Mungpakdee S."/>
            <person name="Aury J.M."/>
            <person name="Da Silva C."/>
            <person name="Brinkmann H."/>
            <person name="Mikhaleva J."/>
            <person name="Olsen L.C."/>
            <person name="Jubin C."/>
            <person name="Canestro C."/>
            <person name="Bouquet J.M."/>
            <person name="Danks G."/>
            <person name="Poulain J."/>
            <person name="Campsteijn C."/>
            <person name="Adamski M."/>
            <person name="Cross I."/>
            <person name="Yadetie F."/>
            <person name="Muffato M."/>
            <person name="Louis A."/>
            <person name="Butcher S."/>
            <person name="Tsagkogeorga G."/>
            <person name="Konrad A."/>
            <person name="Singh S."/>
            <person name="Jensen M.F."/>
            <person name="Cong E.H."/>
            <person name="Eikeseth-Otteraa H."/>
            <person name="Noel B."/>
            <person name="Anthouard V."/>
            <person name="Porcel B.M."/>
            <person name="Kachouri-Lafond R."/>
            <person name="Nishino A."/>
            <person name="Ugolini M."/>
            <person name="Chourrout P."/>
            <person name="Nishida H."/>
            <person name="Aasland R."/>
            <person name="Huzurbazar S."/>
            <person name="Westhof E."/>
            <person name="Delsuc F."/>
            <person name="Lehrach H."/>
            <person name="Reinhardt R."/>
            <person name="Weissenbach J."/>
            <person name="Roy S.W."/>
            <person name="Artiguenave F."/>
            <person name="Postlethwait J.H."/>
            <person name="Manak J.R."/>
            <person name="Thompson E.M."/>
            <person name="Jaillon O."/>
            <person name="Du Pasquier L."/>
            <person name="Boudinot P."/>
            <person name="Liberles D.A."/>
            <person name="Volff J.N."/>
            <person name="Philippe H."/>
            <person name="Lenhard B."/>
            <person name="Roest Crollius H."/>
            <person name="Wincker P."/>
            <person name="Chourrout D."/>
        </authorList>
    </citation>
    <scope>NUCLEOTIDE SEQUENCE [LARGE SCALE GENOMIC DNA]</scope>
</reference>
<protein>
    <submittedName>
        <fullName evidence="3">Uncharacterized protein</fullName>
    </submittedName>
</protein>
<gene>
    <name evidence="3" type="ORF">GSOID_T00016574001</name>
</gene>
<feature type="transmembrane region" description="Helical" evidence="2">
    <location>
        <begin position="6"/>
        <end position="28"/>
    </location>
</feature>
<evidence type="ECO:0000256" key="2">
    <source>
        <dbReference type="SAM" id="Phobius"/>
    </source>
</evidence>
<dbReference type="EMBL" id="FN653989">
    <property type="protein sequence ID" value="CBY16234.1"/>
    <property type="molecule type" value="Genomic_DNA"/>
</dbReference>